<dbReference type="InterPro" id="IPR052360">
    <property type="entry name" value="Transcr_Regulatory_Proteins"/>
</dbReference>
<name>A0A225B437_TALAT</name>
<evidence type="ECO:0000256" key="2">
    <source>
        <dbReference type="ARBA" id="ARBA00022833"/>
    </source>
</evidence>
<keyword evidence="9" id="KW-1185">Reference proteome</keyword>
<gene>
    <name evidence="8" type="ORF">UA08_02406</name>
</gene>
<dbReference type="PANTHER" id="PTHR36206">
    <property type="entry name" value="ASPERCRYPTIN BIOSYNTHESIS CLUSTER-SPECIFIC TRANSCRIPTION REGULATOR ATNN-RELATED"/>
    <property type="match status" value="1"/>
</dbReference>
<evidence type="ECO:0000256" key="3">
    <source>
        <dbReference type="ARBA" id="ARBA00023015"/>
    </source>
</evidence>
<evidence type="ECO:0000256" key="6">
    <source>
        <dbReference type="ARBA" id="ARBA00023242"/>
    </source>
</evidence>
<keyword evidence="1" id="KW-0479">Metal-binding</keyword>
<proteinExistence type="predicted"/>
<accession>A0A225B437</accession>
<dbReference type="GO" id="GO:0046872">
    <property type="term" value="F:metal ion binding"/>
    <property type="evidence" value="ECO:0007669"/>
    <property type="project" value="UniProtKB-KW"/>
</dbReference>
<reference evidence="8 9" key="1">
    <citation type="submission" date="2015-06" db="EMBL/GenBank/DDBJ databases">
        <title>Talaromyces atroroseus IBT 11181 draft genome.</title>
        <authorList>
            <person name="Rasmussen K.B."/>
            <person name="Rasmussen S."/>
            <person name="Petersen B."/>
            <person name="Sicheritz-Ponten T."/>
            <person name="Mortensen U.H."/>
            <person name="Thrane U."/>
        </authorList>
    </citation>
    <scope>NUCLEOTIDE SEQUENCE [LARGE SCALE GENOMIC DNA]</scope>
    <source>
        <strain evidence="8 9">IBT 11181</strain>
    </source>
</reference>
<keyword evidence="4" id="KW-0238">DNA-binding</keyword>
<protein>
    <submittedName>
        <fullName evidence="8">Uncharacterized protein</fullName>
    </submittedName>
</protein>
<evidence type="ECO:0000313" key="8">
    <source>
        <dbReference type="EMBL" id="OKL62046.1"/>
    </source>
</evidence>
<dbReference type="RefSeq" id="XP_020122167.1">
    <property type="nucleotide sequence ID" value="XM_020264444.1"/>
</dbReference>
<evidence type="ECO:0000256" key="7">
    <source>
        <dbReference type="SAM" id="Coils"/>
    </source>
</evidence>
<keyword evidence="2" id="KW-0862">Zinc</keyword>
<comment type="caution">
    <text evidence="8">The sequence shown here is derived from an EMBL/GenBank/DDBJ whole genome shotgun (WGS) entry which is preliminary data.</text>
</comment>
<organism evidence="8 9">
    <name type="scientific">Talaromyces atroroseus</name>
    <dbReference type="NCBI Taxonomy" id="1441469"/>
    <lineage>
        <taxon>Eukaryota</taxon>
        <taxon>Fungi</taxon>
        <taxon>Dikarya</taxon>
        <taxon>Ascomycota</taxon>
        <taxon>Pezizomycotina</taxon>
        <taxon>Eurotiomycetes</taxon>
        <taxon>Eurotiomycetidae</taxon>
        <taxon>Eurotiales</taxon>
        <taxon>Trichocomaceae</taxon>
        <taxon>Talaromyces</taxon>
        <taxon>Talaromyces sect. Trachyspermi</taxon>
    </lineage>
</organism>
<evidence type="ECO:0000256" key="5">
    <source>
        <dbReference type="ARBA" id="ARBA00023163"/>
    </source>
</evidence>
<evidence type="ECO:0000256" key="1">
    <source>
        <dbReference type="ARBA" id="ARBA00022723"/>
    </source>
</evidence>
<keyword evidence="5" id="KW-0804">Transcription</keyword>
<dbReference type="AlphaFoldDB" id="A0A225B437"/>
<dbReference type="EMBL" id="LFMY01000003">
    <property type="protein sequence ID" value="OKL62046.1"/>
    <property type="molecule type" value="Genomic_DNA"/>
</dbReference>
<evidence type="ECO:0000313" key="9">
    <source>
        <dbReference type="Proteomes" id="UP000214365"/>
    </source>
</evidence>
<dbReference type="Proteomes" id="UP000214365">
    <property type="component" value="Unassembled WGS sequence"/>
</dbReference>
<dbReference type="PANTHER" id="PTHR36206:SF16">
    <property type="entry name" value="TRANSCRIPTION FACTOR DOMAIN-CONTAINING PROTEIN-RELATED"/>
    <property type="match status" value="1"/>
</dbReference>
<keyword evidence="6" id="KW-0539">Nucleus</keyword>
<feature type="coiled-coil region" evidence="7">
    <location>
        <begin position="167"/>
        <end position="194"/>
    </location>
</feature>
<evidence type="ECO:0000256" key="4">
    <source>
        <dbReference type="ARBA" id="ARBA00023125"/>
    </source>
</evidence>
<sequence>MSAPMMNSWFDHDLWNHLFLQLSTAEPSVCHAVIAVGALHEETQGSCDTIPSQGVPLNIPRRFALEQYGRAIAALNSRMGSNDFELKNTALHLDDQAVYFGKSNPRGFLKAPSINVDHQNPIALDTLAAAFRVRNCFLSTLSEFLAFCESLSSDNIARQWSILVVWQQHMRALLAELQSALDRLEAKIRHGNDDEERGLLKQKHKYAFKILRLHCGLFSLQTDLCLLWKRERVEDEVYTLRFHDIVDQCEAIAKTEYYHQQPSHLMEIGVIQPLYYVCERCADQRIVQRAMDALENWSHREGLWSSRLAIHMVESGN</sequence>
<keyword evidence="7" id="KW-0175">Coiled coil</keyword>
<dbReference type="OrthoDB" id="3172332at2759"/>
<dbReference type="GeneID" id="31002161"/>
<keyword evidence="3" id="KW-0805">Transcription regulation</keyword>
<dbReference type="GO" id="GO:0003677">
    <property type="term" value="F:DNA binding"/>
    <property type="evidence" value="ECO:0007669"/>
    <property type="project" value="UniProtKB-KW"/>
</dbReference>